<keyword evidence="2" id="KW-1185">Reference proteome</keyword>
<sequence length="151" mass="17265">MDDICANAEYLNDELKSRLQALFLIRCRIRTGLNLPVPAAGWMNIDNVRLWVVNSQTQGASIISTLKDALESYYDIPSVINGKGIQGNQLDLPVSEIEGAYLSYLKMKRYTRSGLHFYRRFHEYLKEKAKLYDSPGEGCAHCNLFVRIEFP</sequence>
<dbReference type="EMBL" id="MLYV02001122">
    <property type="protein sequence ID" value="PSR72976.1"/>
    <property type="molecule type" value="Genomic_DNA"/>
</dbReference>
<evidence type="ECO:0000313" key="2">
    <source>
        <dbReference type="Proteomes" id="UP000186601"/>
    </source>
</evidence>
<proteinExistence type="predicted"/>
<name>A0A2R6NKW8_9APHY</name>
<dbReference type="Proteomes" id="UP000186601">
    <property type="component" value="Unassembled WGS sequence"/>
</dbReference>
<comment type="caution">
    <text evidence="1">The sequence shown here is derived from an EMBL/GenBank/DDBJ whole genome shotgun (WGS) entry which is preliminary data.</text>
</comment>
<dbReference type="AlphaFoldDB" id="A0A2R6NKW8"/>
<gene>
    <name evidence="1" type="ORF">PHLCEN_2v11161</name>
</gene>
<organism evidence="1 2">
    <name type="scientific">Hermanssonia centrifuga</name>
    <dbReference type="NCBI Taxonomy" id="98765"/>
    <lineage>
        <taxon>Eukaryota</taxon>
        <taxon>Fungi</taxon>
        <taxon>Dikarya</taxon>
        <taxon>Basidiomycota</taxon>
        <taxon>Agaricomycotina</taxon>
        <taxon>Agaricomycetes</taxon>
        <taxon>Polyporales</taxon>
        <taxon>Meruliaceae</taxon>
        <taxon>Hermanssonia</taxon>
    </lineage>
</organism>
<accession>A0A2R6NKW8</accession>
<evidence type="ECO:0000313" key="1">
    <source>
        <dbReference type="EMBL" id="PSR72976.1"/>
    </source>
</evidence>
<protein>
    <submittedName>
        <fullName evidence="1">Uncharacterized protein</fullName>
    </submittedName>
</protein>
<reference evidence="1 2" key="1">
    <citation type="submission" date="2018-02" db="EMBL/GenBank/DDBJ databases">
        <title>Genome sequence of the basidiomycete white-rot fungus Phlebia centrifuga.</title>
        <authorList>
            <person name="Granchi Z."/>
            <person name="Peng M."/>
            <person name="de Vries R.P."/>
            <person name="Hilden K."/>
            <person name="Makela M.R."/>
            <person name="Grigoriev I."/>
            <person name="Riley R."/>
        </authorList>
    </citation>
    <scope>NUCLEOTIDE SEQUENCE [LARGE SCALE GENOMIC DNA]</scope>
    <source>
        <strain evidence="1 2">FBCC195</strain>
    </source>
</reference>